<dbReference type="EMBL" id="JMIX01000006">
    <property type="protein sequence ID" value="KEO93251.1"/>
    <property type="molecule type" value="Genomic_DNA"/>
</dbReference>
<proteinExistence type="inferred from homology"/>
<dbReference type="Gene3D" id="2.60.120.620">
    <property type="entry name" value="q2cbj1_9rhob like domain"/>
    <property type="match status" value="1"/>
</dbReference>
<evidence type="ECO:0000313" key="9">
    <source>
        <dbReference type="EMBL" id="KEO93251.1"/>
    </source>
</evidence>
<gene>
    <name evidence="9" type="ORF">EH32_11035</name>
</gene>
<reference evidence="9 10" key="1">
    <citation type="submission" date="2014-04" db="EMBL/GenBank/DDBJ databases">
        <title>A comprehensive comparison of genomes of Erythrobacter spp. Strains.</title>
        <authorList>
            <person name="Zheng Q."/>
        </authorList>
    </citation>
    <scope>NUCLEOTIDE SEQUENCE [LARGE SCALE GENOMIC DNA]</scope>
    <source>
        <strain evidence="9 10">DSM 8509</strain>
    </source>
</reference>
<feature type="binding site" evidence="7">
    <location>
        <position position="98"/>
    </location>
    <ligand>
        <name>Fe cation</name>
        <dbReference type="ChEBI" id="CHEBI:24875"/>
    </ligand>
</feature>
<dbReference type="Proteomes" id="UP000027866">
    <property type="component" value="Unassembled WGS sequence"/>
</dbReference>
<dbReference type="InterPro" id="IPR006620">
    <property type="entry name" value="Pro_4_hyd_alph"/>
</dbReference>
<dbReference type="PROSITE" id="PS51471">
    <property type="entry name" value="FE2OG_OXY"/>
    <property type="match status" value="1"/>
</dbReference>
<feature type="binding site" evidence="7">
    <location>
        <position position="167"/>
    </location>
    <ligand>
        <name>2-oxoglutarate</name>
        <dbReference type="ChEBI" id="CHEBI:16810"/>
    </ligand>
</feature>
<dbReference type="NCBIfam" id="NF003974">
    <property type="entry name" value="PRK05467.1-3"/>
    <property type="match status" value="1"/>
</dbReference>
<dbReference type="NCBIfam" id="NF003975">
    <property type="entry name" value="PRK05467.1-4"/>
    <property type="match status" value="1"/>
</dbReference>
<keyword evidence="2 7" id="KW-0479">Metal-binding</keyword>
<evidence type="ECO:0000256" key="1">
    <source>
        <dbReference type="ARBA" id="ARBA00001961"/>
    </source>
</evidence>
<comment type="caution">
    <text evidence="9">The sequence shown here is derived from an EMBL/GenBank/DDBJ whole genome shotgun (WGS) entry which is preliminary data.</text>
</comment>
<dbReference type="Pfam" id="PF18331">
    <property type="entry name" value="PKHD_C"/>
    <property type="match status" value="1"/>
</dbReference>
<dbReference type="HAMAP" id="MF_00657">
    <property type="entry name" value="Hydroxyl_YbiX"/>
    <property type="match status" value="1"/>
</dbReference>
<dbReference type="GO" id="GO:0005506">
    <property type="term" value="F:iron ion binding"/>
    <property type="evidence" value="ECO:0007669"/>
    <property type="project" value="UniProtKB-UniRule"/>
</dbReference>
<organism evidence="9 10">
    <name type="scientific">Erythrobacter litoralis</name>
    <dbReference type="NCBI Taxonomy" id="39960"/>
    <lineage>
        <taxon>Bacteria</taxon>
        <taxon>Pseudomonadati</taxon>
        <taxon>Pseudomonadota</taxon>
        <taxon>Alphaproteobacteria</taxon>
        <taxon>Sphingomonadales</taxon>
        <taxon>Erythrobacteraceae</taxon>
        <taxon>Erythrobacter/Porphyrobacter group</taxon>
        <taxon>Erythrobacter</taxon>
    </lineage>
</organism>
<feature type="binding site" evidence="7">
    <location>
        <position position="157"/>
    </location>
    <ligand>
        <name>Fe cation</name>
        <dbReference type="ChEBI" id="CHEBI:24875"/>
    </ligand>
</feature>
<dbReference type="AlphaFoldDB" id="A0A074MEG5"/>
<dbReference type="InterPro" id="IPR005123">
    <property type="entry name" value="Oxoglu/Fe-dep_dioxygenase_dom"/>
</dbReference>
<accession>A0A074MEG5</accession>
<keyword evidence="3 7" id="KW-0847">Vitamin C</keyword>
<dbReference type="RefSeq" id="WP_034903181.1">
    <property type="nucleotide sequence ID" value="NZ_CP017057.1"/>
</dbReference>
<dbReference type="PANTHER" id="PTHR41536:SF1">
    <property type="entry name" value="PKHD-TYPE HYDROXYLASE YBIX"/>
    <property type="match status" value="1"/>
</dbReference>
<dbReference type="InterPro" id="IPR044862">
    <property type="entry name" value="Pro_4_hyd_alph_FE2OG_OXY"/>
</dbReference>
<keyword evidence="4 7" id="KW-0223">Dioxygenase</keyword>
<dbReference type="PATRIC" id="fig|39960.10.peg.2624"/>
<evidence type="ECO:0000256" key="5">
    <source>
        <dbReference type="ARBA" id="ARBA00023002"/>
    </source>
</evidence>
<comment type="cofactor">
    <cofactor evidence="1 7">
        <name>L-ascorbate</name>
        <dbReference type="ChEBI" id="CHEBI:38290"/>
    </cofactor>
</comment>
<evidence type="ECO:0000256" key="4">
    <source>
        <dbReference type="ARBA" id="ARBA00022964"/>
    </source>
</evidence>
<feature type="binding site" evidence="7">
    <location>
        <position position="96"/>
    </location>
    <ligand>
        <name>Fe cation</name>
        <dbReference type="ChEBI" id="CHEBI:24875"/>
    </ligand>
</feature>
<dbReference type="InterPro" id="IPR023550">
    <property type="entry name" value="PKHD_hydroxylase"/>
</dbReference>
<dbReference type="GO" id="GO:0006974">
    <property type="term" value="P:DNA damage response"/>
    <property type="evidence" value="ECO:0007669"/>
    <property type="project" value="TreeGrafter"/>
</dbReference>
<dbReference type="Pfam" id="PF13640">
    <property type="entry name" value="2OG-FeII_Oxy_3"/>
    <property type="match status" value="1"/>
</dbReference>
<dbReference type="SMART" id="SM00702">
    <property type="entry name" value="P4Hc"/>
    <property type="match status" value="1"/>
</dbReference>
<dbReference type="GO" id="GO:0016706">
    <property type="term" value="F:2-oxoglutarate-dependent dioxygenase activity"/>
    <property type="evidence" value="ECO:0007669"/>
    <property type="project" value="UniProtKB-UniRule"/>
</dbReference>
<feature type="domain" description="Fe2OG dioxygenase" evidence="8">
    <location>
        <begin position="78"/>
        <end position="176"/>
    </location>
</feature>
<name>A0A074MEG5_9SPHN</name>
<keyword evidence="6 7" id="KW-0408">Iron</keyword>
<dbReference type="Gene3D" id="4.10.860.20">
    <property type="entry name" value="Rabenosyn, Rab binding domain"/>
    <property type="match status" value="1"/>
</dbReference>
<keyword evidence="10" id="KW-1185">Reference proteome</keyword>
<evidence type="ECO:0000259" key="8">
    <source>
        <dbReference type="PROSITE" id="PS51471"/>
    </source>
</evidence>
<evidence type="ECO:0000256" key="2">
    <source>
        <dbReference type="ARBA" id="ARBA00022723"/>
    </source>
</evidence>
<evidence type="ECO:0000256" key="6">
    <source>
        <dbReference type="ARBA" id="ARBA00023004"/>
    </source>
</evidence>
<dbReference type="OrthoDB" id="9812472at2"/>
<evidence type="ECO:0000313" key="10">
    <source>
        <dbReference type="Proteomes" id="UP000027866"/>
    </source>
</evidence>
<protein>
    <submittedName>
        <fullName evidence="9">Hydroxylase</fullName>
    </submittedName>
</protein>
<dbReference type="KEGG" id="elq:Ga0102493_11368"/>
<dbReference type="InterPro" id="IPR041097">
    <property type="entry name" value="PKHD_C"/>
</dbReference>
<keyword evidence="5 7" id="KW-0560">Oxidoreductase</keyword>
<dbReference type="PANTHER" id="PTHR41536">
    <property type="entry name" value="PKHD-TYPE HYDROXYLASE YBIX"/>
    <property type="match status" value="1"/>
</dbReference>
<sequence length="225" mass="24822">MILTVRAIEDTAALDALATRIDRLEWRDGGATAGATAKAVKRNLQAVLSGREGEALHGDLMRIVADNAVVKAAAQPHRFSRLLVSRTEGEGHYGAHVDNALMGKGEDRMRTDISFTLFLTPPAEYEGGELVIHAAGMTQWVKPQAGEIVLYPSSSIHEVRPVTSGCRIACVGWIESWIADQGQREMLFDLENLRVSLRTQMSRQSAELLTLDKTIANLMRMWGRR</sequence>
<comment type="cofactor">
    <cofactor evidence="7">
        <name>Fe(2+)</name>
        <dbReference type="ChEBI" id="CHEBI:29033"/>
    </cofactor>
    <text evidence="7">Binds 1 Fe(2+) ion per subunit.</text>
</comment>
<evidence type="ECO:0000256" key="7">
    <source>
        <dbReference type="HAMAP-Rule" id="MF_00657"/>
    </source>
</evidence>
<dbReference type="GO" id="GO:0031418">
    <property type="term" value="F:L-ascorbic acid binding"/>
    <property type="evidence" value="ECO:0007669"/>
    <property type="project" value="UniProtKB-KW"/>
</dbReference>
<evidence type="ECO:0000256" key="3">
    <source>
        <dbReference type="ARBA" id="ARBA00022896"/>
    </source>
</evidence>
<dbReference type="GO" id="GO:0006879">
    <property type="term" value="P:intracellular iron ion homeostasis"/>
    <property type="evidence" value="ECO:0007669"/>
    <property type="project" value="TreeGrafter"/>
</dbReference>